<dbReference type="KEGG" id="tut:107366517"/>
<dbReference type="OrthoDB" id="1022205at2759"/>
<reference evidence="7" key="1">
    <citation type="submission" date="2011-08" db="EMBL/GenBank/DDBJ databases">
        <authorList>
            <person name="Rombauts S."/>
        </authorList>
    </citation>
    <scope>NUCLEOTIDE SEQUENCE</scope>
    <source>
        <strain evidence="7">London</strain>
    </source>
</reference>
<keyword evidence="4 5" id="KW-0378">Hydrolase</keyword>
<feature type="chain" id="PRO_5005147107" description="Carboxypeptidase" evidence="5">
    <location>
        <begin position="19"/>
        <end position="470"/>
    </location>
</feature>
<evidence type="ECO:0000256" key="3">
    <source>
        <dbReference type="ARBA" id="ARBA00022670"/>
    </source>
</evidence>
<reference evidence="6" key="2">
    <citation type="submission" date="2015-06" db="UniProtKB">
        <authorList>
            <consortium name="EnsemblMetazoa"/>
        </authorList>
    </citation>
    <scope>IDENTIFICATION</scope>
</reference>
<dbReference type="Gene3D" id="3.40.50.1820">
    <property type="entry name" value="alpha/beta hydrolase"/>
    <property type="match status" value="1"/>
</dbReference>
<protein>
    <recommendedName>
        <fullName evidence="5">Carboxypeptidase</fullName>
        <ecNumber evidence="5">3.4.16.-</ecNumber>
    </recommendedName>
</protein>
<dbReference type="EnsemblMetazoa" id="tetur18g01260.1">
    <property type="protein sequence ID" value="tetur18g01260.1"/>
    <property type="gene ID" value="tetur18g01260"/>
</dbReference>
<dbReference type="HOGENOM" id="CLU_008523_13_3_1"/>
<evidence type="ECO:0000256" key="5">
    <source>
        <dbReference type="RuleBase" id="RU361156"/>
    </source>
</evidence>
<name>T1KQV1_TETUR</name>
<proteinExistence type="inferred from homology"/>
<dbReference type="EC" id="3.4.16.-" evidence="5"/>
<dbReference type="InterPro" id="IPR001563">
    <property type="entry name" value="Peptidase_S10"/>
</dbReference>
<dbReference type="FunFam" id="3.40.50.12670:FF:000002">
    <property type="entry name" value="Carboxypeptidase"/>
    <property type="match status" value="1"/>
</dbReference>
<evidence type="ECO:0000256" key="4">
    <source>
        <dbReference type="ARBA" id="ARBA00022801"/>
    </source>
</evidence>
<dbReference type="AlphaFoldDB" id="T1KQV1"/>
<dbReference type="STRING" id="32264.T1KQV1"/>
<dbReference type="InterPro" id="IPR033124">
    <property type="entry name" value="Ser_caboxypep_his_AS"/>
</dbReference>
<dbReference type="GO" id="GO:0006508">
    <property type="term" value="P:proteolysis"/>
    <property type="evidence" value="ECO:0007669"/>
    <property type="project" value="UniProtKB-KW"/>
</dbReference>
<keyword evidence="5" id="KW-0732">Signal</keyword>
<dbReference type="PROSITE" id="PS00560">
    <property type="entry name" value="CARBOXYPEPT_SER_HIS"/>
    <property type="match status" value="1"/>
</dbReference>
<dbReference type="PRINTS" id="PR00724">
    <property type="entry name" value="CRBOXYPTASEC"/>
</dbReference>
<keyword evidence="7" id="KW-1185">Reference proteome</keyword>
<keyword evidence="2 5" id="KW-0121">Carboxypeptidase</keyword>
<dbReference type="PROSITE" id="PS00131">
    <property type="entry name" value="CARBOXYPEPT_SER_SER"/>
    <property type="match status" value="1"/>
</dbReference>
<gene>
    <name evidence="6" type="primary">107366517</name>
</gene>
<dbReference type="GO" id="GO:0031647">
    <property type="term" value="P:regulation of protein stability"/>
    <property type="evidence" value="ECO:0007669"/>
    <property type="project" value="UniProtKB-ARBA"/>
</dbReference>
<dbReference type="Proteomes" id="UP000015104">
    <property type="component" value="Unassembled WGS sequence"/>
</dbReference>
<dbReference type="OMA" id="GDWMKPF"/>
<feature type="signal peptide" evidence="5">
    <location>
        <begin position="1"/>
        <end position="18"/>
    </location>
</feature>
<evidence type="ECO:0000256" key="1">
    <source>
        <dbReference type="ARBA" id="ARBA00009431"/>
    </source>
</evidence>
<evidence type="ECO:0000313" key="6">
    <source>
        <dbReference type="EnsemblMetazoa" id="tetur18g01260.1"/>
    </source>
</evidence>
<dbReference type="InterPro" id="IPR018202">
    <property type="entry name" value="Ser_caboxypep_ser_AS"/>
</dbReference>
<dbReference type="PANTHER" id="PTHR11802:SF201">
    <property type="entry name" value="CARBOXYPEPTIDASE"/>
    <property type="match status" value="1"/>
</dbReference>
<keyword evidence="3 5" id="KW-0645">Protease</keyword>
<dbReference type="Pfam" id="PF00450">
    <property type="entry name" value="Peptidase_S10"/>
    <property type="match status" value="1"/>
</dbReference>
<dbReference type="SUPFAM" id="SSF53474">
    <property type="entry name" value="alpha/beta-Hydrolases"/>
    <property type="match status" value="1"/>
</dbReference>
<evidence type="ECO:0000313" key="7">
    <source>
        <dbReference type="Proteomes" id="UP000015104"/>
    </source>
</evidence>
<comment type="similarity">
    <text evidence="1 5">Belongs to the peptidase S10 family.</text>
</comment>
<dbReference type="EMBL" id="CAEY01000382">
    <property type="status" value="NOT_ANNOTATED_CDS"/>
    <property type="molecule type" value="Genomic_DNA"/>
</dbReference>
<accession>T1KQV1</accession>
<dbReference type="GO" id="GO:0004185">
    <property type="term" value="F:serine-type carboxypeptidase activity"/>
    <property type="evidence" value="ECO:0007669"/>
    <property type="project" value="UniProtKB-UniRule"/>
</dbReference>
<dbReference type="FunFam" id="3.40.50.1820:FF:000335">
    <property type="entry name" value="Carboxypeptidase"/>
    <property type="match status" value="1"/>
</dbReference>
<dbReference type="Gene3D" id="3.40.50.12670">
    <property type="match status" value="1"/>
</dbReference>
<sequence>MLVLSFILTAFILITSDAYEPDRVINLPGFGEKIKFGTFSGYLDASPGTHLHYIFVESENDPANDPVLLWLNGGPGCSSLLGFFTEQGPFRVNGSQLTVNPYAWNKVANIIFLESPAGVGYSYSDDQVYIHNDDKTSANNLLAIKSWFDKFPQYKDNDFYLSGESYAGVYIPTLSVRLLDEPTINYKGFAIGNGYLDQTLLGNSVIRFAYHHGLIESSMWSKIISSCCKNGDESPANCDFVNNNATACQDAVSEANNFVNEAGINPYAIYEDCASPASSFEASIYKAYRHKSNRQKVGWSLIANSFKSNSRLGRKIRKDNGQTIPCVDDTILINYLGRADVRKALNIPPAAPEWTDCSNVVSMFYTNQYKTLKDQVTKSINAGKRGLIYNGDTDMVCDFLGDEWFSDSLGFQQIGKYAAWKVNGQVAGFVKHYRGFAFATVRGSGHTVPEYRPAAALAMITKFLSNTKFA</sequence>
<evidence type="ECO:0000256" key="2">
    <source>
        <dbReference type="ARBA" id="ARBA00022645"/>
    </source>
</evidence>
<organism evidence="6 7">
    <name type="scientific">Tetranychus urticae</name>
    <name type="common">Two-spotted spider mite</name>
    <dbReference type="NCBI Taxonomy" id="32264"/>
    <lineage>
        <taxon>Eukaryota</taxon>
        <taxon>Metazoa</taxon>
        <taxon>Ecdysozoa</taxon>
        <taxon>Arthropoda</taxon>
        <taxon>Chelicerata</taxon>
        <taxon>Arachnida</taxon>
        <taxon>Acari</taxon>
        <taxon>Acariformes</taxon>
        <taxon>Trombidiformes</taxon>
        <taxon>Prostigmata</taxon>
        <taxon>Eleutherengona</taxon>
        <taxon>Raphignathae</taxon>
        <taxon>Tetranychoidea</taxon>
        <taxon>Tetranychidae</taxon>
        <taxon>Tetranychus</taxon>
    </lineage>
</organism>
<dbReference type="eggNOG" id="KOG1282">
    <property type="taxonomic scope" value="Eukaryota"/>
</dbReference>
<dbReference type="InterPro" id="IPR029058">
    <property type="entry name" value="AB_hydrolase_fold"/>
</dbReference>
<dbReference type="GO" id="GO:1904715">
    <property type="term" value="P:negative regulation of chaperone-mediated autophagy"/>
    <property type="evidence" value="ECO:0007669"/>
    <property type="project" value="UniProtKB-ARBA"/>
</dbReference>
<dbReference type="PANTHER" id="PTHR11802">
    <property type="entry name" value="SERINE PROTEASE FAMILY S10 SERINE CARBOXYPEPTIDASE"/>
    <property type="match status" value="1"/>
</dbReference>